<organism evidence="2 3">
    <name type="scientific">Gryllotalpicola koreensis</name>
    <dbReference type="NCBI Taxonomy" id="993086"/>
    <lineage>
        <taxon>Bacteria</taxon>
        <taxon>Bacillati</taxon>
        <taxon>Actinomycetota</taxon>
        <taxon>Actinomycetes</taxon>
        <taxon>Micrococcales</taxon>
        <taxon>Microbacteriaceae</taxon>
        <taxon>Gryllotalpicola</taxon>
    </lineage>
</organism>
<gene>
    <name evidence="2" type="ORF">GCM10022287_19780</name>
</gene>
<proteinExistence type="predicted"/>
<dbReference type="EMBL" id="BAABBW010000003">
    <property type="protein sequence ID" value="GAA4175025.1"/>
    <property type="molecule type" value="Genomic_DNA"/>
</dbReference>
<reference evidence="3" key="1">
    <citation type="journal article" date="2019" name="Int. J. Syst. Evol. Microbiol.">
        <title>The Global Catalogue of Microorganisms (GCM) 10K type strain sequencing project: providing services to taxonomists for standard genome sequencing and annotation.</title>
        <authorList>
            <consortium name="The Broad Institute Genomics Platform"/>
            <consortium name="The Broad Institute Genome Sequencing Center for Infectious Disease"/>
            <person name="Wu L."/>
            <person name="Ma J."/>
        </authorList>
    </citation>
    <scope>NUCLEOTIDE SEQUENCE [LARGE SCALE GENOMIC DNA]</scope>
    <source>
        <strain evidence="3">JCM 17591</strain>
    </source>
</reference>
<dbReference type="InterPro" id="IPR007569">
    <property type="entry name" value="DUF559"/>
</dbReference>
<dbReference type="Pfam" id="PF04480">
    <property type="entry name" value="DUF559"/>
    <property type="match status" value="1"/>
</dbReference>
<protein>
    <recommendedName>
        <fullName evidence="1">DUF559 domain-containing protein</fullName>
    </recommendedName>
</protein>
<accession>A0ABP8A0K7</accession>
<evidence type="ECO:0000259" key="1">
    <source>
        <dbReference type="Pfam" id="PF04480"/>
    </source>
</evidence>
<keyword evidence="3" id="KW-1185">Reference proteome</keyword>
<dbReference type="RefSeq" id="WP_344753888.1">
    <property type="nucleotide sequence ID" value="NZ_BAABBW010000003.1"/>
</dbReference>
<dbReference type="Gene3D" id="3.40.960.10">
    <property type="entry name" value="VSR Endonuclease"/>
    <property type="match status" value="1"/>
</dbReference>
<name>A0ABP8A0K7_9MICO</name>
<comment type="caution">
    <text evidence="2">The sequence shown here is derived from an EMBL/GenBank/DDBJ whole genome shotgun (WGS) entry which is preliminary data.</text>
</comment>
<evidence type="ECO:0000313" key="2">
    <source>
        <dbReference type="EMBL" id="GAA4175025.1"/>
    </source>
</evidence>
<evidence type="ECO:0000313" key="3">
    <source>
        <dbReference type="Proteomes" id="UP001501079"/>
    </source>
</evidence>
<dbReference type="Proteomes" id="UP001501079">
    <property type="component" value="Unassembled WGS sequence"/>
</dbReference>
<sequence>MALEGRPFAYADALARDVSRSRTRRSDLESPMHGVRMPHGYTQVKELRVAVGRRCEAYATKMRADHWFSHFTAAILHGLPLPLRFEIRDVVHVSAPAGHRAPRGRNVRGHSTSFGTIVTIGDLRVHDPAETWCELAPFLTVDELIQAGDALLSDFRRPPLCSPERLASAVKDYGDRKESVRLRVALPQLRLRVWSPRESWVRLILLRSGFPEPELNADIFDELGRRVAIGDFVYWRFKVLIEYEGEPHDKPKQSIIDVDRFNELSALGWTIVRIKKHHRPSEISQMVARALSARGWTPGR</sequence>
<feature type="domain" description="DUF559" evidence="1">
    <location>
        <begin position="229"/>
        <end position="287"/>
    </location>
</feature>